<dbReference type="Pfam" id="PF14691">
    <property type="entry name" value="Fer4_20"/>
    <property type="match status" value="1"/>
</dbReference>
<dbReference type="PROSITE" id="PS51085">
    <property type="entry name" value="2FE2S_FER_2"/>
    <property type="match status" value="1"/>
</dbReference>
<feature type="domain" description="4Fe-4S ferredoxin-type" evidence="7">
    <location>
        <begin position="667"/>
        <end position="696"/>
    </location>
</feature>
<dbReference type="InterPro" id="IPR023753">
    <property type="entry name" value="FAD/NAD-binding_dom"/>
</dbReference>
<dbReference type="PROSITE" id="PS51379">
    <property type="entry name" value="4FE4S_FER_2"/>
    <property type="match status" value="2"/>
</dbReference>
<dbReference type="Gene3D" id="3.40.50.740">
    <property type="match status" value="1"/>
</dbReference>
<dbReference type="InterPro" id="IPR017896">
    <property type="entry name" value="4Fe4S_Fe-S-bd"/>
</dbReference>
<dbReference type="GO" id="GO:0051539">
    <property type="term" value="F:4 iron, 4 sulfur cluster binding"/>
    <property type="evidence" value="ECO:0007669"/>
    <property type="project" value="UniProtKB-KW"/>
</dbReference>
<keyword evidence="4" id="KW-0408">Iron</keyword>
<reference evidence="9" key="1">
    <citation type="submission" date="2019-08" db="EMBL/GenBank/DDBJ databases">
        <authorList>
            <person name="Kucharzyk K."/>
            <person name="Murdoch R.W."/>
            <person name="Higgins S."/>
            <person name="Loffler F."/>
        </authorList>
    </citation>
    <scope>NUCLEOTIDE SEQUENCE</scope>
</reference>
<dbReference type="PRINTS" id="PR00368">
    <property type="entry name" value="FADPNR"/>
</dbReference>
<dbReference type="PROSITE" id="PS51669">
    <property type="entry name" value="4FE4S_MOW_BIS_MGD"/>
    <property type="match status" value="1"/>
</dbReference>
<feature type="domain" description="4Fe-4S Mo/W bis-MGD-type" evidence="8">
    <location>
        <begin position="704"/>
        <end position="760"/>
    </location>
</feature>
<keyword evidence="5" id="KW-0411">Iron-sulfur</keyword>
<sequence>MDTINVILNGKNVQAFPGESILDLAARNGYHIPTLCHDPRLEPFSSCFVCVVHVEKMRGLQPSCSTKVTEGMVIDTEREDVKKSRKMALELLLSNHYANCIGPCKETCPANVDVQGYISLIEKGLYSEAVGLIKERNPLPAICGRVCVRPCELACRRNLLDENNGVGIDYLKRFAADKDLASENHYRPEVAPSTGKKVAIIGGGPGGLSAAYWLAQKGHKADIFEAMPHAGGWLRYGIPEYRLPNDLIDKEVSTITELGVNIFTGKKLGENISFKEIRENYDATILTIGSQKGALVGVDGEDADGVFSGIDFLRNMEATGQRYNFKGKKIVVVGGGNTAMDCCRASRRCGSENVTVIYRRTEAEMPANPIEIHESKLEGVDYMFLTAPVKILKDAEGKLKAIVCQKMELGEPDASGRRRPVPVEGSDFEVECDYILAAIGQKTEVNFINDINEFSPNGQLKLTKWGDIDASKETLETSIPGVFAAGDGVTGPATAIAAIAQAKIAVHSCDLYLNGQAIVPPSKEFFSRKENFRKQEKPEYENKFKHQLREEMPVLEPDARMNFNEVELGYSSEEVAKHETSRCLECGCGALNTCDLKKHATEYNAVQQHYSGSFREYNVDFSHPYIEIDQNKCILCGRCIRICKEVVGAAALGFVNRGFDTYVAPSMGMSLTDTKCESCGMCVSTCPTGAMSENKLFKPGPVKTESFKTICNYCSMGCELEVQHRGGFVYGIKGSKGQVNQGGNICNSGRFGYQYMNDGSRILSPRVKENGTWKNISWDEAFDLISRRIKSVKPSENAFTAGARLSNEEQYLIQKIARAGAKTNNISSFHYMERGKGYTENSQDNVPFVDLKKAKAIWVLSPELIKANGVAGFAIQNARKVGEIPVTVFSTDDNGMMNHKADRVIHLKSKYAFVKAMNYYYLSSGLYNAMFIKGRTEGFDNYKMALLKENYDALVAASGLSKTELEKLADEFNNVAESVIVYTESGASANCAMEITNLMLITGKLGKTASGVVSLKAKNNSQGLRDTGVCPKTAPGGRRIVDAKADLEQKWGVSGLSDETDFSIKQRMMDGEIKNLFIFGEDPAGTALNAAEVNSMLSKPEFMVVADYFMTPTAEAASLVLPMAFPFETGGTFTNTQRVIQRFGAEMKPKTGKCNIELLNGIASTLGLKTYSGSDEVFVEFATLLPAASEPVFTFTHTDSDNPKIMFAFGADHVVLRHQKQVAELLNK</sequence>
<dbReference type="Gene3D" id="3.30.70.20">
    <property type="match status" value="1"/>
</dbReference>
<feature type="domain" description="4Fe-4S ferredoxin-type" evidence="7">
    <location>
        <begin position="624"/>
        <end position="655"/>
    </location>
</feature>
<dbReference type="AlphaFoldDB" id="A0A644WEU0"/>
<accession>A0A644WEU0</accession>
<dbReference type="SUPFAM" id="SSF53706">
    <property type="entry name" value="Formate dehydrogenase/DMSO reductase, domains 1-3"/>
    <property type="match status" value="1"/>
</dbReference>
<keyword evidence="9" id="KW-0560">Oxidoreductase</keyword>
<name>A0A644WEU0_9ZZZZ</name>
<evidence type="ECO:0000256" key="1">
    <source>
        <dbReference type="ARBA" id="ARBA00022485"/>
    </source>
</evidence>
<evidence type="ECO:0000259" key="8">
    <source>
        <dbReference type="PROSITE" id="PS51669"/>
    </source>
</evidence>
<comment type="caution">
    <text evidence="9">The sequence shown here is derived from an EMBL/GenBank/DDBJ whole genome shotgun (WGS) entry which is preliminary data.</text>
</comment>
<dbReference type="FunFam" id="3.30.70.20:FF:000035">
    <property type="entry name" value="Iron hydrogenase 1"/>
    <property type="match status" value="1"/>
</dbReference>
<dbReference type="InterPro" id="IPR006656">
    <property type="entry name" value="Mopterin_OxRdtase"/>
</dbReference>
<feature type="domain" description="2Fe-2S ferredoxin-type" evidence="6">
    <location>
        <begin position="2"/>
        <end position="80"/>
    </location>
</feature>
<dbReference type="InterPro" id="IPR054351">
    <property type="entry name" value="NADH_UbQ_OxRdtase_ferredoxin"/>
</dbReference>
<dbReference type="Pfam" id="PF07992">
    <property type="entry name" value="Pyr_redox_2"/>
    <property type="match status" value="1"/>
</dbReference>
<keyword evidence="2" id="KW-0479">Metal-binding</keyword>
<dbReference type="SUPFAM" id="SSF51971">
    <property type="entry name" value="Nucleotide-binding domain"/>
    <property type="match status" value="2"/>
</dbReference>
<protein>
    <submittedName>
        <fullName evidence="9">Nitrate reductase</fullName>
        <ecNumber evidence="9">1.7.99.4</ecNumber>
    </submittedName>
</protein>
<dbReference type="PROSITE" id="PS00198">
    <property type="entry name" value="4FE4S_FER_1"/>
    <property type="match status" value="1"/>
</dbReference>
<dbReference type="CDD" id="cd00207">
    <property type="entry name" value="fer2"/>
    <property type="match status" value="1"/>
</dbReference>
<organism evidence="9">
    <name type="scientific">bioreactor metagenome</name>
    <dbReference type="NCBI Taxonomy" id="1076179"/>
    <lineage>
        <taxon>unclassified sequences</taxon>
        <taxon>metagenomes</taxon>
        <taxon>ecological metagenomes</taxon>
    </lineage>
</organism>
<dbReference type="InterPro" id="IPR036010">
    <property type="entry name" value="2Fe-2S_ferredoxin-like_sf"/>
</dbReference>
<evidence type="ECO:0000256" key="2">
    <source>
        <dbReference type="ARBA" id="ARBA00022723"/>
    </source>
</evidence>
<dbReference type="InterPro" id="IPR001041">
    <property type="entry name" value="2Fe-2S_ferredoxin-type"/>
</dbReference>
<dbReference type="Gene3D" id="3.10.20.740">
    <property type="match status" value="1"/>
</dbReference>
<dbReference type="PANTHER" id="PTHR42783:SF3">
    <property type="entry name" value="GLUTAMATE SYNTHASE [NADPH] SMALL CHAIN-RELATED"/>
    <property type="match status" value="1"/>
</dbReference>
<evidence type="ECO:0000256" key="3">
    <source>
        <dbReference type="ARBA" id="ARBA00022737"/>
    </source>
</evidence>
<evidence type="ECO:0000256" key="4">
    <source>
        <dbReference type="ARBA" id="ARBA00023004"/>
    </source>
</evidence>
<evidence type="ECO:0000256" key="5">
    <source>
        <dbReference type="ARBA" id="ARBA00023014"/>
    </source>
</evidence>
<gene>
    <name evidence="9" type="primary">napA_14</name>
    <name evidence="9" type="ORF">SDC9_48613</name>
</gene>
<dbReference type="Pfam" id="PF00384">
    <property type="entry name" value="Molybdopterin"/>
    <property type="match status" value="1"/>
</dbReference>
<dbReference type="Gene3D" id="2.20.25.90">
    <property type="entry name" value="ADC-like domains"/>
    <property type="match status" value="1"/>
</dbReference>
<dbReference type="InterPro" id="IPR036188">
    <property type="entry name" value="FAD/NAD-bd_sf"/>
</dbReference>
<dbReference type="Pfam" id="PF13510">
    <property type="entry name" value="Fer2_4"/>
    <property type="match status" value="1"/>
</dbReference>
<proteinExistence type="predicted"/>
<dbReference type="PANTHER" id="PTHR42783">
    <property type="entry name" value="GLUTAMATE SYNTHASE [NADPH] SMALL CHAIN"/>
    <property type="match status" value="1"/>
</dbReference>
<dbReference type="SMART" id="SM00926">
    <property type="entry name" value="Molybdop_Fe4S4"/>
    <property type="match status" value="1"/>
</dbReference>
<dbReference type="Gene3D" id="3.50.50.60">
    <property type="entry name" value="FAD/NAD(P)-binding domain"/>
    <property type="match status" value="2"/>
</dbReference>
<dbReference type="GO" id="GO:0046872">
    <property type="term" value="F:metal ion binding"/>
    <property type="evidence" value="ECO:0007669"/>
    <property type="project" value="UniProtKB-KW"/>
</dbReference>
<keyword evidence="3" id="KW-0677">Repeat</keyword>
<dbReference type="InterPro" id="IPR006963">
    <property type="entry name" value="Mopterin_OxRdtase_4Fe-4S_dom"/>
</dbReference>
<dbReference type="PRINTS" id="PR00469">
    <property type="entry name" value="PNDRDTASEII"/>
</dbReference>
<dbReference type="Gene3D" id="3.40.228.10">
    <property type="entry name" value="Dimethylsulfoxide Reductase, domain 2"/>
    <property type="match status" value="1"/>
</dbReference>
<dbReference type="InterPro" id="IPR028261">
    <property type="entry name" value="DPD_II"/>
</dbReference>
<evidence type="ECO:0000259" key="6">
    <source>
        <dbReference type="PROSITE" id="PS51085"/>
    </source>
</evidence>
<dbReference type="Pfam" id="PF04879">
    <property type="entry name" value="Molybdop_Fe4S4"/>
    <property type="match status" value="1"/>
</dbReference>
<dbReference type="EMBL" id="VSSQ01000863">
    <property type="protein sequence ID" value="MPM02366.1"/>
    <property type="molecule type" value="Genomic_DNA"/>
</dbReference>
<dbReference type="Pfam" id="PF22117">
    <property type="entry name" value="Fer4_Nqo3"/>
    <property type="match status" value="1"/>
</dbReference>
<dbReference type="SUPFAM" id="SSF54292">
    <property type="entry name" value="2Fe-2S ferredoxin-like"/>
    <property type="match status" value="1"/>
</dbReference>
<keyword evidence="1" id="KW-0004">4Fe-4S</keyword>
<evidence type="ECO:0000259" key="7">
    <source>
        <dbReference type="PROSITE" id="PS51379"/>
    </source>
</evidence>
<dbReference type="GO" id="GO:0016491">
    <property type="term" value="F:oxidoreductase activity"/>
    <property type="evidence" value="ECO:0007669"/>
    <property type="project" value="UniProtKB-KW"/>
</dbReference>
<evidence type="ECO:0000313" key="9">
    <source>
        <dbReference type="EMBL" id="MPM02366.1"/>
    </source>
</evidence>
<dbReference type="InterPro" id="IPR017900">
    <property type="entry name" value="4Fe4S_Fe_S_CS"/>
</dbReference>
<dbReference type="SUPFAM" id="SSF54862">
    <property type="entry name" value="4Fe-4S ferredoxins"/>
    <property type="match status" value="1"/>
</dbReference>
<dbReference type="EC" id="1.7.99.4" evidence="9"/>